<dbReference type="Gene3D" id="1.10.287.470">
    <property type="entry name" value="Helix hairpin bin"/>
    <property type="match status" value="1"/>
</dbReference>
<dbReference type="Proteomes" id="UP001180616">
    <property type="component" value="Chromosome"/>
</dbReference>
<evidence type="ECO:0000313" key="8">
    <source>
        <dbReference type="Proteomes" id="UP001180616"/>
    </source>
</evidence>
<feature type="domain" description="CusB-like beta-barrel" evidence="5">
    <location>
        <begin position="274"/>
        <end position="345"/>
    </location>
</feature>
<evidence type="ECO:0000256" key="1">
    <source>
        <dbReference type="ARBA" id="ARBA00009477"/>
    </source>
</evidence>
<feature type="region of interest" description="Disordered" evidence="2">
    <location>
        <begin position="411"/>
        <end position="438"/>
    </location>
</feature>
<dbReference type="NCBIfam" id="TIGR01730">
    <property type="entry name" value="RND_mfp"/>
    <property type="match status" value="1"/>
</dbReference>
<keyword evidence="8" id="KW-1185">Reference proteome</keyword>
<dbReference type="Pfam" id="PF25876">
    <property type="entry name" value="HH_MFP_RND"/>
    <property type="match status" value="1"/>
</dbReference>
<dbReference type="InterPro" id="IPR058637">
    <property type="entry name" value="YknX-like_C"/>
</dbReference>
<accession>A0ABY9R3M0</accession>
<evidence type="ECO:0000259" key="6">
    <source>
        <dbReference type="Pfam" id="PF25989"/>
    </source>
</evidence>
<dbReference type="Pfam" id="PF25954">
    <property type="entry name" value="Beta-barrel_RND_2"/>
    <property type="match status" value="1"/>
</dbReference>
<dbReference type="InterPro" id="IPR006143">
    <property type="entry name" value="RND_pump_MFP"/>
</dbReference>
<organism evidence="7 8">
    <name type="scientific">Nitratidesulfovibrio liaohensis</name>
    <dbReference type="NCBI Taxonomy" id="2604158"/>
    <lineage>
        <taxon>Bacteria</taxon>
        <taxon>Pseudomonadati</taxon>
        <taxon>Thermodesulfobacteriota</taxon>
        <taxon>Desulfovibrionia</taxon>
        <taxon>Desulfovibrionales</taxon>
        <taxon>Desulfovibrionaceae</taxon>
        <taxon>Nitratidesulfovibrio</taxon>
    </lineage>
</organism>
<dbReference type="Gene3D" id="2.40.50.100">
    <property type="match status" value="1"/>
</dbReference>
<keyword evidence="3" id="KW-1133">Transmembrane helix</keyword>
<feature type="domain" description="YknX-like C-terminal permuted SH3-like" evidence="6">
    <location>
        <begin position="360"/>
        <end position="435"/>
    </location>
</feature>
<evidence type="ECO:0000256" key="2">
    <source>
        <dbReference type="SAM" id="MobiDB-lite"/>
    </source>
</evidence>
<feature type="transmembrane region" description="Helical" evidence="3">
    <location>
        <begin position="52"/>
        <end position="72"/>
    </location>
</feature>
<dbReference type="InterPro" id="IPR058792">
    <property type="entry name" value="Beta-barrel_RND_2"/>
</dbReference>
<evidence type="ECO:0000259" key="4">
    <source>
        <dbReference type="Pfam" id="PF25876"/>
    </source>
</evidence>
<evidence type="ECO:0000256" key="3">
    <source>
        <dbReference type="SAM" id="Phobius"/>
    </source>
</evidence>
<dbReference type="Gene3D" id="2.40.420.20">
    <property type="match status" value="1"/>
</dbReference>
<keyword evidence="3" id="KW-0812">Transmembrane</keyword>
<sequence length="438" mass="45901">MPSPSSAPLSASTSPSVSDSAAPGGTAQPDLGRLAIDKTGWQSPRRTPRRRWLWLLAAVVLAGGALGARLLFPAEREVRLAVVAGVYPTQSMTTLVSSGYVTAQRKASVASKVTSRLEWLGVEEGSRVAAGQVLARLESDDARAALDRAQANERVARADIDRAAAELTDARRNHARMRTLLAENVISRSDLDTAETRALTADAAARAARDGLAAAAAARREAETQLEYTFIRAPFDAVVLTKNADVGDIITPLGAAANAKASVVTIADMGSLLVETDVSESSVGRVKPGAPCEIALDALPDERFVGRVHIIVPTADRSKASVMVKVAFDALDPRVLPEMSARVAFLDRLPSDDERRPRPAVPATAVRGEGDARAVFVVRDGRAVRTPVRTGMALGDALELLDGPVSGAGSATGPVVGDRVVADPPADLADGARVRMQP</sequence>
<dbReference type="EMBL" id="CP133659">
    <property type="protein sequence ID" value="WMW66197.1"/>
    <property type="molecule type" value="Genomic_DNA"/>
</dbReference>
<evidence type="ECO:0000313" key="7">
    <source>
        <dbReference type="EMBL" id="WMW66197.1"/>
    </source>
</evidence>
<gene>
    <name evidence="7" type="ORF">KPS_000755</name>
</gene>
<evidence type="ECO:0000259" key="5">
    <source>
        <dbReference type="Pfam" id="PF25954"/>
    </source>
</evidence>
<dbReference type="SUPFAM" id="SSF111369">
    <property type="entry name" value="HlyD-like secretion proteins"/>
    <property type="match status" value="1"/>
</dbReference>
<dbReference type="PANTHER" id="PTHR30469:SF38">
    <property type="entry name" value="HLYD FAMILY SECRETION PROTEIN"/>
    <property type="match status" value="1"/>
</dbReference>
<comment type="similarity">
    <text evidence="1">Belongs to the membrane fusion protein (MFP) (TC 8.A.1) family.</text>
</comment>
<proteinExistence type="inferred from homology"/>
<dbReference type="Gene3D" id="2.40.30.170">
    <property type="match status" value="1"/>
</dbReference>
<protein>
    <submittedName>
        <fullName evidence="7">Efflux RND transporter periplasmic adaptor subunit</fullName>
    </submittedName>
</protein>
<keyword evidence="3" id="KW-0472">Membrane</keyword>
<dbReference type="Pfam" id="PF25989">
    <property type="entry name" value="YknX_C"/>
    <property type="match status" value="1"/>
</dbReference>
<dbReference type="PANTHER" id="PTHR30469">
    <property type="entry name" value="MULTIDRUG RESISTANCE PROTEIN MDTA"/>
    <property type="match status" value="1"/>
</dbReference>
<feature type="compositionally biased region" description="Low complexity" evidence="2">
    <location>
        <begin position="1"/>
        <end position="23"/>
    </location>
</feature>
<reference evidence="7" key="1">
    <citation type="submission" date="2023-09" db="EMBL/GenBank/DDBJ databases">
        <authorList>
            <consortium name="CW5 consortium"/>
            <person name="Lu C.-W."/>
        </authorList>
    </citation>
    <scope>NUCLEOTIDE SEQUENCE</scope>
    <source>
        <strain evidence="7">KPS</strain>
    </source>
</reference>
<name>A0ABY9R3M0_9BACT</name>
<feature type="region of interest" description="Disordered" evidence="2">
    <location>
        <begin position="1"/>
        <end position="44"/>
    </location>
</feature>
<dbReference type="RefSeq" id="WP_309542105.1">
    <property type="nucleotide sequence ID" value="NZ_CP133659.1"/>
</dbReference>
<dbReference type="InterPro" id="IPR058624">
    <property type="entry name" value="MdtA-like_HH"/>
</dbReference>
<feature type="domain" description="Multidrug resistance protein MdtA-like alpha-helical hairpin" evidence="4">
    <location>
        <begin position="154"/>
        <end position="229"/>
    </location>
</feature>